<reference evidence="3 4" key="1">
    <citation type="submission" date="2011-07" db="EMBL/GenBank/DDBJ databases">
        <authorList>
            <person name="Coyne R."/>
            <person name="Brami D."/>
            <person name="Johnson J."/>
            <person name="Hostetler J."/>
            <person name="Hannick L."/>
            <person name="Clark T."/>
            <person name="Cassidy-Hanley D."/>
            <person name="Inman J."/>
        </authorList>
    </citation>
    <scope>NUCLEOTIDE SEQUENCE [LARGE SCALE GENOMIC DNA]</scope>
    <source>
        <strain evidence="3 4">G5</strain>
    </source>
</reference>
<evidence type="ECO:0000313" key="4">
    <source>
        <dbReference type="Proteomes" id="UP000008983"/>
    </source>
</evidence>
<dbReference type="Proteomes" id="UP000008983">
    <property type="component" value="Unassembled WGS sequence"/>
</dbReference>
<dbReference type="Pfam" id="PF00505">
    <property type="entry name" value="HMG_box"/>
    <property type="match status" value="1"/>
</dbReference>
<keyword evidence="1" id="KW-0238">DNA-binding</keyword>
<dbReference type="GO" id="GO:0005634">
    <property type="term" value="C:nucleus"/>
    <property type="evidence" value="ECO:0007669"/>
    <property type="project" value="UniProtKB-UniRule"/>
</dbReference>
<organism evidence="3 4">
    <name type="scientific">Ichthyophthirius multifiliis</name>
    <name type="common">White spot disease agent</name>
    <name type="synonym">Ich</name>
    <dbReference type="NCBI Taxonomy" id="5932"/>
    <lineage>
        <taxon>Eukaryota</taxon>
        <taxon>Sar</taxon>
        <taxon>Alveolata</taxon>
        <taxon>Ciliophora</taxon>
        <taxon>Intramacronucleata</taxon>
        <taxon>Oligohymenophorea</taxon>
        <taxon>Hymenostomatida</taxon>
        <taxon>Ophryoglenina</taxon>
        <taxon>Ichthyophthirius</taxon>
    </lineage>
</organism>
<dbReference type="GO" id="GO:0003677">
    <property type="term" value="F:DNA binding"/>
    <property type="evidence" value="ECO:0007669"/>
    <property type="project" value="UniProtKB-UniRule"/>
</dbReference>
<dbReference type="OMA" id="CRENRET"/>
<dbReference type="Gene3D" id="1.10.30.10">
    <property type="entry name" value="High mobility group box domain"/>
    <property type="match status" value="1"/>
</dbReference>
<keyword evidence="1" id="KW-0539">Nucleus</keyword>
<dbReference type="SUPFAM" id="SSF47095">
    <property type="entry name" value="HMG-box"/>
    <property type="match status" value="1"/>
</dbReference>
<sequence>MAKPSASKEDKPAPPKRPLSSFFLFKQDNYEKFKKANPNSKITELTSMIADQWKVATEKENKDMRSYRLKLKLNTKRNQLLMKDIQL</sequence>
<dbReference type="EMBL" id="GL984206">
    <property type="protein sequence ID" value="EGR28870.1"/>
    <property type="molecule type" value="Genomic_DNA"/>
</dbReference>
<feature type="domain" description="HMG box" evidence="2">
    <location>
        <begin position="15"/>
        <end position="86"/>
    </location>
</feature>
<dbReference type="SMART" id="SM00398">
    <property type="entry name" value="HMG"/>
    <property type="match status" value="1"/>
</dbReference>
<protein>
    <submittedName>
        <fullName evidence="3">Nonhistone chromosomal protein lg, putative</fullName>
    </submittedName>
</protein>
<dbReference type="InParanoid" id="G0R105"/>
<evidence type="ECO:0000256" key="1">
    <source>
        <dbReference type="PROSITE-ProRule" id="PRU00267"/>
    </source>
</evidence>
<dbReference type="GeneID" id="14904956"/>
<dbReference type="OrthoDB" id="448466at2759"/>
<dbReference type="eggNOG" id="ENOG502T1IX">
    <property type="taxonomic scope" value="Eukaryota"/>
</dbReference>
<dbReference type="PROSITE" id="PS50118">
    <property type="entry name" value="HMG_BOX_2"/>
    <property type="match status" value="1"/>
</dbReference>
<accession>G0R105</accession>
<keyword evidence="4" id="KW-1185">Reference proteome</keyword>
<dbReference type="InterPro" id="IPR036910">
    <property type="entry name" value="HMG_box_dom_sf"/>
</dbReference>
<dbReference type="RefSeq" id="XP_004030106.1">
    <property type="nucleotide sequence ID" value="XM_004030058.1"/>
</dbReference>
<dbReference type="FunCoup" id="G0R105">
    <property type="interactions" value="166"/>
</dbReference>
<evidence type="ECO:0000259" key="2">
    <source>
        <dbReference type="PROSITE" id="PS50118"/>
    </source>
</evidence>
<feature type="DNA-binding region" description="HMG box" evidence="1">
    <location>
        <begin position="15"/>
        <end position="86"/>
    </location>
</feature>
<name>G0R105_ICHMU</name>
<evidence type="ECO:0000313" key="3">
    <source>
        <dbReference type="EMBL" id="EGR28870.1"/>
    </source>
</evidence>
<proteinExistence type="predicted"/>
<dbReference type="AlphaFoldDB" id="G0R105"/>
<dbReference type="InterPro" id="IPR009071">
    <property type="entry name" value="HMG_box_dom"/>
</dbReference>
<gene>
    <name evidence="3" type="ORF">IMG5_167790</name>
</gene>